<dbReference type="InterPro" id="IPR001646">
    <property type="entry name" value="5peptide_repeat"/>
</dbReference>
<dbReference type="Pfam" id="PF09937">
    <property type="entry name" value="DUF2169"/>
    <property type="match status" value="1"/>
</dbReference>
<organism evidence="2 3">
    <name type="scientific">Yersinia pestis bv. Antiqua (strain Nepal516)</name>
    <dbReference type="NCBI Taxonomy" id="377628"/>
    <lineage>
        <taxon>Bacteria</taxon>
        <taxon>Pseudomonadati</taxon>
        <taxon>Pseudomonadota</taxon>
        <taxon>Gammaproteobacteria</taxon>
        <taxon>Enterobacterales</taxon>
        <taxon>Yersiniaceae</taxon>
        <taxon>Yersinia</taxon>
    </lineage>
</organism>
<dbReference type="EMBL" id="CP000305">
    <property type="protein sequence ID" value="ABG16715.1"/>
    <property type="molecule type" value="Genomic_DNA"/>
</dbReference>
<sequence>MRIIRPQQLVVLKSSYQIGHESHMGISVVAGCYLSKPEHMVTESQIWQAWKAAPLSFRMLDSAEPKPFAEFLLAGHAGIGEEVTSLSAEVSVGSLTRRWCIEGESNKTGLVIKPFLRMSMDHTQSWGGKGCKENPLGRGYNDERKPTIMSLGLDGSAIVRSPLASPSPVPHDFQLRKVHINEVASTMTDPQYLETFYPGLPPQIDRRYFQMAPPGQWLKKSAWPDSVPFKLIGFRPDNEEISGAFPAVSARAFVWDNPSAPPSEVTLLRKTLWLLPDNDMGLMVFTGSVPLTHLFDEPIDTLLVGLDDSHSLRELEYYQQVYKSRSVEGAASFEFLKDPELMPEGMPLNVIRDLADHPDSLRYSASAMSEAESERFYQDVQDAIDRQEQQKSEEQETLGDLNVPAAGKEEAGTQWLESKEDTATNVTFLGTDFSGMTLDNKQFRYCMFTGCHFDKATFKDCTFEHCQFTQSDFENSRWNNVHLSGCLFKQAEWQKAAFTHCKWEKSTFEYGVFKHAQFTDNALDNCLINHSDFSLGTFDHCTLNGCFFSETHCDQTQFNQVIITSCIFEKCDGPKACFTESTIEKTSFISSSWVGGRLSHCYLNSLTTGLNTNLSESHFEQCSLNKMGFLKVNLQSSTFINCSMLESCCDKADFSQATLIACDMTAVRLKDANLVHSHWQNTSLQQSMFYNADLRDATFQRCNLAGANLAMISQNMDTRFEHCLTEKTHWIPRRYTVPA</sequence>
<evidence type="ECO:0000313" key="3">
    <source>
        <dbReference type="Proteomes" id="UP000008936"/>
    </source>
</evidence>
<dbReference type="Gene3D" id="2.160.20.80">
    <property type="entry name" value="E3 ubiquitin-protein ligase SopA"/>
    <property type="match status" value="3"/>
</dbReference>
<reference evidence="2 3" key="1">
    <citation type="journal article" date="2006" name="J. Bacteriol.">
        <title>Complete genome sequence of Yersinia pestis strains Antiqua and Nepal516: evidence of gene reduction in an emerging pathogen.</title>
        <authorList>
            <person name="Chain P.S."/>
            <person name="Hu P."/>
            <person name="Malfatti S.A."/>
            <person name="Radnedge L."/>
            <person name="Larimer F."/>
            <person name="Vergez L.M."/>
            <person name="Worsham P."/>
            <person name="Chu M.C."/>
            <person name="Andersen G.L."/>
        </authorList>
    </citation>
    <scope>NUCLEOTIDE SEQUENCE [LARGE SCALE GENOMIC DNA]</scope>
    <source>
        <strain evidence="2 3">Nepal516</strain>
    </source>
</reference>
<dbReference type="InterPro" id="IPR052949">
    <property type="entry name" value="PA_immunity-related"/>
</dbReference>
<dbReference type="Pfam" id="PF13599">
    <property type="entry name" value="Pentapeptide_4"/>
    <property type="match status" value="2"/>
</dbReference>
<dbReference type="InterPro" id="IPR018683">
    <property type="entry name" value="DUF2169"/>
</dbReference>
<dbReference type="PANTHER" id="PTHR42999">
    <property type="entry name" value="ANTIBIOTIC RESISTANCE PROTEIN MCBG"/>
    <property type="match status" value="1"/>
</dbReference>
<dbReference type="SUPFAM" id="SSF141571">
    <property type="entry name" value="Pentapeptide repeat-like"/>
    <property type="match status" value="3"/>
</dbReference>
<dbReference type="Proteomes" id="UP000008936">
    <property type="component" value="Chromosome"/>
</dbReference>
<evidence type="ECO:0000313" key="2">
    <source>
        <dbReference type="EMBL" id="ABG16715.1"/>
    </source>
</evidence>
<feature type="domain" description="DUF2169" evidence="1">
    <location>
        <begin position="9"/>
        <end position="285"/>
    </location>
</feature>
<dbReference type="SMR" id="A0A0H2YDU4"/>
<proteinExistence type="predicted"/>
<name>A0A0H2YDU4_YERPN</name>
<gene>
    <name evidence="2" type="ordered locus">YPN_0383</name>
</gene>
<dbReference type="PROSITE" id="PS51257">
    <property type="entry name" value="PROKAR_LIPOPROTEIN"/>
    <property type="match status" value="1"/>
</dbReference>
<dbReference type="HOGENOM" id="CLU_022183_0_0_6"/>
<evidence type="ECO:0000259" key="1">
    <source>
        <dbReference type="Pfam" id="PF09937"/>
    </source>
</evidence>
<dbReference type="AlphaFoldDB" id="A0A0H2YDU4"/>
<dbReference type="RefSeq" id="WP_002224087.1">
    <property type="nucleotide sequence ID" value="NC_008149.1"/>
</dbReference>
<accession>A0A0H2YDU4</accession>
<protein>
    <recommendedName>
        <fullName evidence="1">DUF2169 domain-containing protein</fullName>
    </recommendedName>
</protein>
<dbReference type="KEGG" id="ypn:YPN_0383"/>
<dbReference type="PANTHER" id="PTHR42999:SF1">
    <property type="entry name" value="PENTAPEPTIDE REPEAT-CONTAINING PROTEIN"/>
    <property type="match status" value="1"/>
</dbReference>